<keyword evidence="9" id="KW-1185">Reference proteome</keyword>
<dbReference type="Proteomes" id="UP001491310">
    <property type="component" value="Unassembled WGS sequence"/>
</dbReference>
<feature type="transmembrane region" description="Helical" evidence="6">
    <location>
        <begin position="284"/>
        <end position="304"/>
    </location>
</feature>
<feature type="transmembrane region" description="Helical" evidence="6">
    <location>
        <begin position="57"/>
        <end position="77"/>
    </location>
</feature>
<dbReference type="SUPFAM" id="SSF103481">
    <property type="entry name" value="Multidrug resistance efflux transporter EmrE"/>
    <property type="match status" value="1"/>
</dbReference>
<proteinExistence type="inferred from homology"/>
<dbReference type="PANTHER" id="PTHR23051:SF0">
    <property type="entry name" value="SOLUTE CARRIER FAMILY 35 MEMBER F5"/>
    <property type="match status" value="1"/>
</dbReference>
<comment type="caution">
    <text evidence="8">The sequence shown here is derived from an EMBL/GenBank/DDBJ whole genome shotgun (WGS) entry which is preliminary data.</text>
</comment>
<dbReference type="InterPro" id="IPR037185">
    <property type="entry name" value="EmrE-like"/>
</dbReference>
<feature type="transmembrane region" description="Helical" evidence="6">
    <location>
        <begin position="229"/>
        <end position="245"/>
    </location>
</feature>
<feature type="transmembrane region" description="Helical" evidence="6">
    <location>
        <begin position="138"/>
        <end position="156"/>
    </location>
</feature>
<evidence type="ECO:0000259" key="7">
    <source>
        <dbReference type="Pfam" id="PF00892"/>
    </source>
</evidence>
<reference evidence="8 9" key="1">
    <citation type="journal article" date="2024" name="Nat. Commun.">
        <title>Phylogenomics reveals the evolutionary origins of lichenization in chlorophyte algae.</title>
        <authorList>
            <person name="Puginier C."/>
            <person name="Libourel C."/>
            <person name="Otte J."/>
            <person name="Skaloud P."/>
            <person name="Haon M."/>
            <person name="Grisel S."/>
            <person name="Petersen M."/>
            <person name="Berrin J.G."/>
            <person name="Delaux P.M."/>
            <person name="Dal Grande F."/>
            <person name="Keller J."/>
        </authorList>
    </citation>
    <scope>NUCLEOTIDE SEQUENCE [LARGE SCALE GENOMIC DNA]</scope>
    <source>
        <strain evidence="8 9">SAG 216-7</strain>
    </source>
</reference>
<dbReference type="Pfam" id="PF00892">
    <property type="entry name" value="EamA"/>
    <property type="match status" value="1"/>
</dbReference>
<evidence type="ECO:0000256" key="5">
    <source>
        <dbReference type="ARBA" id="ARBA00023136"/>
    </source>
</evidence>
<evidence type="ECO:0000256" key="6">
    <source>
        <dbReference type="SAM" id="Phobius"/>
    </source>
</evidence>
<protein>
    <recommendedName>
        <fullName evidence="7">EamA domain-containing protein</fullName>
    </recommendedName>
</protein>
<name>A0ABR2YZX5_9CHLO</name>
<organism evidence="8 9">
    <name type="scientific">Coccomyxa subellipsoidea</name>
    <dbReference type="NCBI Taxonomy" id="248742"/>
    <lineage>
        <taxon>Eukaryota</taxon>
        <taxon>Viridiplantae</taxon>
        <taxon>Chlorophyta</taxon>
        <taxon>core chlorophytes</taxon>
        <taxon>Trebouxiophyceae</taxon>
        <taxon>Trebouxiophyceae incertae sedis</taxon>
        <taxon>Coccomyxaceae</taxon>
        <taxon>Coccomyxa</taxon>
    </lineage>
</organism>
<evidence type="ECO:0000313" key="9">
    <source>
        <dbReference type="Proteomes" id="UP001491310"/>
    </source>
</evidence>
<keyword evidence="3 6" id="KW-0812">Transmembrane</keyword>
<dbReference type="InterPro" id="IPR000620">
    <property type="entry name" value="EamA_dom"/>
</dbReference>
<feature type="transmembrane region" description="Helical" evidence="6">
    <location>
        <begin position="351"/>
        <end position="372"/>
    </location>
</feature>
<feature type="transmembrane region" description="Helical" evidence="6">
    <location>
        <begin position="257"/>
        <end position="278"/>
    </location>
</feature>
<evidence type="ECO:0000256" key="3">
    <source>
        <dbReference type="ARBA" id="ARBA00022692"/>
    </source>
</evidence>
<keyword evidence="5 6" id="KW-0472">Membrane</keyword>
<evidence type="ECO:0000256" key="2">
    <source>
        <dbReference type="ARBA" id="ARBA00007635"/>
    </source>
</evidence>
<feature type="domain" description="EamA" evidence="7">
    <location>
        <begin position="227"/>
        <end position="366"/>
    </location>
</feature>
<accession>A0ABR2YZX5</accession>
<dbReference type="PANTHER" id="PTHR23051">
    <property type="entry name" value="SOLUTE CARRIER FAMILY 35, MEMBER F5"/>
    <property type="match status" value="1"/>
</dbReference>
<comment type="subcellular location">
    <subcellularLocation>
        <location evidence="1">Membrane</location>
        <topology evidence="1">Multi-pass membrane protein</topology>
    </subcellularLocation>
</comment>
<dbReference type="EMBL" id="JALJOT010000003">
    <property type="protein sequence ID" value="KAK9916894.1"/>
    <property type="molecule type" value="Genomic_DNA"/>
</dbReference>
<gene>
    <name evidence="8" type="ORF">WJX75_008428</name>
</gene>
<feature type="transmembrane region" description="Helical" evidence="6">
    <location>
        <begin position="316"/>
        <end position="339"/>
    </location>
</feature>
<comment type="similarity">
    <text evidence="2">Belongs to the drug/metabolite transporter (DMT) superfamily. Plant drug/metabolite exporter (P-DME) (TC 2.A.7.4) family.</text>
</comment>
<evidence type="ECO:0000256" key="4">
    <source>
        <dbReference type="ARBA" id="ARBA00022989"/>
    </source>
</evidence>
<sequence length="389" mass="42666">MAGDVLWIRLRQSWRGLSKEHRQRALGLSFIVIVALIWVLASFLVQDLESEGLNPFLLTYIANSLFIIYLPLYYLAVRLKSHTRDTRSSELREAHVPTQIMADTERTELIVDHTVDVSNSRNGWRRRLRWPEMLDKRVLAAAAVVAPIWFAAQYTFNVSLSETTVTSNTILASTSSLFTYGLACILFLEVFLVSKLAFIILCMAGTALVTVADAWQAEGDKTSSVGGDLLVLLSGFCYAAYTIAIRQMLKEDDSLTMMLFFGFVGLLNAACLAPVLILLRIGGFVQTAGLTLRILGLTVCKGLFDNVLSDYLWARAVLLIGPTVATVGLSMQVPFAVIMDAIFKHPAWLSSASSAALTFIGAALVLTGFFGINVTSAKADEELPTSVQH</sequence>
<evidence type="ECO:0000313" key="8">
    <source>
        <dbReference type="EMBL" id="KAK9916894.1"/>
    </source>
</evidence>
<feature type="transmembrane region" description="Helical" evidence="6">
    <location>
        <begin position="168"/>
        <end position="189"/>
    </location>
</feature>
<keyword evidence="4 6" id="KW-1133">Transmembrane helix</keyword>
<evidence type="ECO:0000256" key="1">
    <source>
        <dbReference type="ARBA" id="ARBA00004141"/>
    </source>
</evidence>
<feature type="transmembrane region" description="Helical" evidence="6">
    <location>
        <begin position="196"/>
        <end position="217"/>
    </location>
</feature>
<feature type="transmembrane region" description="Helical" evidence="6">
    <location>
        <begin position="25"/>
        <end position="45"/>
    </location>
</feature>